<dbReference type="GO" id="GO:0005509">
    <property type="term" value="F:calcium ion binding"/>
    <property type="evidence" value="ECO:0007669"/>
    <property type="project" value="InterPro"/>
</dbReference>
<dbReference type="InterPro" id="IPR051426">
    <property type="entry name" value="Peflin/Sorcin_CaBP"/>
</dbReference>
<dbReference type="PANTHER" id="PTHR46212:SF3">
    <property type="entry name" value="GH27120P"/>
    <property type="match status" value="1"/>
</dbReference>
<dbReference type="Gene3D" id="1.10.238.10">
    <property type="entry name" value="EF-hand"/>
    <property type="match status" value="1"/>
</dbReference>
<feature type="compositionally biased region" description="Polar residues" evidence="6">
    <location>
        <begin position="155"/>
        <end position="187"/>
    </location>
</feature>
<comment type="subcellular location">
    <subcellularLocation>
        <location evidence="1">Cytoplasm</location>
    </subcellularLocation>
</comment>
<protein>
    <recommendedName>
        <fullName evidence="7">EF-hand domain-containing protein</fullName>
    </recommendedName>
</protein>
<feature type="region of interest" description="Disordered" evidence="6">
    <location>
        <begin position="237"/>
        <end position="337"/>
    </location>
</feature>
<name>A0AAV5QH37_9ASCO</name>
<reference evidence="8 9" key="1">
    <citation type="journal article" date="2023" name="Elife">
        <title>Identification of key yeast species and microbe-microbe interactions impacting larval growth of Drosophila in the wild.</title>
        <authorList>
            <person name="Mure A."/>
            <person name="Sugiura Y."/>
            <person name="Maeda R."/>
            <person name="Honda K."/>
            <person name="Sakurai N."/>
            <person name="Takahashi Y."/>
            <person name="Watada M."/>
            <person name="Katoh T."/>
            <person name="Gotoh A."/>
            <person name="Gotoh Y."/>
            <person name="Taniguchi I."/>
            <person name="Nakamura K."/>
            <person name="Hayashi T."/>
            <person name="Katayama T."/>
            <person name="Uemura T."/>
            <person name="Hattori Y."/>
        </authorList>
    </citation>
    <scope>NUCLEOTIDE SEQUENCE [LARGE SCALE GENOMIC DNA]</scope>
    <source>
        <strain evidence="8 9">SC-9</strain>
    </source>
</reference>
<dbReference type="SUPFAM" id="SSF47473">
    <property type="entry name" value="EF-hand"/>
    <property type="match status" value="1"/>
</dbReference>
<evidence type="ECO:0000259" key="7">
    <source>
        <dbReference type="PROSITE" id="PS50222"/>
    </source>
</evidence>
<feature type="compositionally biased region" description="Polar residues" evidence="6">
    <location>
        <begin position="312"/>
        <end position="337"/>
    </location>
</feature>
<organism evidence="8 9">
    <name type="scientific">Saccharomycopsis crataegensis</name>
    <dbReference type="NCBI Taxonomy" id="43959"/>
    <lineage>
        <taxon>Eukaryota</taxon>
        <taxon>Fungi</taxon>
        <taxon>Dikarya</taxon>
        <taxon>Ascomycota</taxon>
        <taxon>Saccharomycotina</taxon>
        <taxon>Saccharomycetes</taxon>
        <taxon>Saccharomycopsidaceae</taxon>
        <taxon>Saccharomycopsis</taxon>
    </lineage>
</organism>
<keyword evidence="9" id="KW-1185">Reference proteome</keyword>
<dbReference type="AlphaFoldDB" id="A0AAV5QH37"/>
<dbReference type="InterPro" id="IPR011992">
    <property type="entry name" value="EF-hand-dom_pair"/>
</dbReference>
<evidence type="ECO:0000256" key="4">
    <source>
        <dbReference type="ARBA" id="ARBA00022737"/>
    </source>
</evidence>
<feature type="region of interest" description="Disordered" evidence="6">
    <location>
        <begin position="103"/>
        <end position="214"/>
    </location>
</feature>
<keyword evidence="4" id="KW-0677">Repeat</keyword>
<keyword evidence="3" id="KW-0479">Metal-binding</keyword>
<evidence type="ECO:0000313" key="8">
    <source>
        <dbReference type="EMBL" id="GMM34107.1"/>
    </source>
</evidence>
<dbReference type="EMBL" id="BTFZ01000002">
    <property type="protein sequence ID" value="GMM34107.1"/>
    <property type="molecule type" value="Genomic_DNA"/>
</dbReference>
<dbReference type="GO" id="GO:0005737">
    <property type="term" value="C:cytoplasm"/>
    <property type="evidence" value="ECO:0007669"/>
    <property type="project" value="UniProtKB-SubCell"/>
</dbReference>
<proteinExistence type="predicted"/>
<evidence type="ECO:0000256" key="6">
    <source>
        <dbReference type="SAM" id="MobiDB-lite"/>
    </source>
</evidence>
<feature type="region of interest" description="Disordered" evidence="6">
    <location>
        <begin position="51"/>
        <end position="79"/>
    </location>
</feature>
<dbReference type="RefSeq" id="XP_064851107.1">
    <property type="nucleotide sequence ID" value="XM_064995035.1"/>
</dbReference>
<evidence type="ECO:0000256" key="2">
    <source>
        <dbReference type="ARBA" id="ARBA00022490"/>
    </source>
</evidence>
<gene>
    <name evidence="8" type="ORF">DASC09_014320</name>
</gene>
<keyword evidence="5" id="KW-0106">Calcium</keyword>
<sequence>MLPRNNQKEDELLAFATPTEVFGKKPAAQPSQITTPVASYVRNTMYAAPSSNGFAKTRKYSGSGKPFPDNFPGSLAPQNSNLQELDYDMRTKRKTLALSGNISIPTGSFQQQQQPPLPSQQQQQQQQQQKISQRKSAYGSLGNGPVPNFGKLQYSAGSSPMLSPSTPNLVNSGRNVLRSPSNPQLNMMATLDSDDSINRLSPLPPNNHARRKSADYYQSSDYYKLDTNQLSHEVQRISLDPRSQMSQAPKHYPNDAQAGYQDQGLTVQQKAHPKSRDHSRSPSYDNGIPLRRPPGSRNASGDLPNFGPTDTGVLSPTASNEYSARPQSSNKNSQDFFNVDTSPLRIASVPKNTASYEHSHHQSMHAFPQDEAADMGVKEEPLRPITIEAADDSLKIEEKLRYVFKKVDEENSGILDTLDLQTALAHLNSLKFQLSAIKIMVNWFDKTGKNGVDFREFYHLWAYIWKWRVVFIRHCGGHMMINLDQYQSALQELGYRMNPKTVSHMFNIFAGDNDVAVDNKTAAKSLAVDLFIESLLWLMKSTNSFKKFDNQRIGVGVFPYDRYIEEILSFRF</sequence>
<dbReference type="InterPro" id="IPR002048">
    <property type="entry name" value="EF_hand_dom"/>
</dbReference>
<evidence type="ECO:0000313" key="9">
    <source>
        <dbReference type="Proteomes" id="UP001360560"/>
    </source>
</evidence>
<comment type="caution">
    <text evidence="8">The sequence shown here is derived from an EMBL/GenBank/DDBJ whole genome shotgun (WGS) entry which is preliminary data.</text>
</comment>
<dbReference type="PANTHER" id="PTHR46212">
    <property type="entry name" value="PEFLIN"/>
    <property type="match status" value="1"/>
</dbReference>
<evidence type="ECO:0000256" key="5">
    <source>
        <dbReference type="ARBA" id="ARBA00022837"/>
    </source>
</evidence>
<keyword evidence="2" id="KW-0963">Cytoplasm</keyword>
<dbReference type="PROSITE" id="PS50222">
    <property type="entry name" value="EF_HAND_2"/>
    <property type="match status" value="1"/>
</dbReference>
<evidence type="ECO:0000256" key="3">
    <source>
        <dbReference type="ARBA" id="ARBA00022723"/>
    </source>
</evidence>
<evidence type="ECO:0000256" key="1">
    <source>
        <dbReference type="ARBA" id="ARBA00004496"/>
    </source>
</evidence>
<feature type="compositionally biased region" description="Low complexity" evidence="6">
    <location>
        <begin position="110"/>
        <end position="129"/>
    </location>
</feature>
<dbReference type="GeneID" id="90072086"/>
<accession>A0AAV5QH37</accession>
<feature type="domain" description="EF-hand" evidence="7">
    <location>
        <begin position="395"/>
        <end position="430"/>
    </location>
</feature>
<dbReference type="Proteomes" id="UP001360560">
    <property type="component" value="Unassembled WGS sequence"/>
</dbReference>